<keyword evidence="1" id="KW-1133">Transmembrane helix</keyword>
<dbReference type="Proteomes" id="UP000242877">
    <property type="component" value="Unassembled WGS sequence"/>
</dbReference>
<dbReference type="OrthoDB" id="3692311at2759"/>
<feature type="transmembrane region" description="Helical" evidence="1">
    <location>
        <begin position="35"/>
        <end position="56"/>
    </location>
</feature>
<reference evidence="2 3" key="1">
    <citation type="journal article" date="2016" name="Genome Biol. Evol.">
        <title>Divergent and convergent evolution of fungal pathogenicity.</title>
        <authorList>
            <person name="Shang Y."/>
            <person name="Xiao G."/>
            <person name="Zheng P."/>
            <person name="Cen K."/>
            <person name="Zhan S."/>
            <person name="Wang C."/>
        </authorList>
    </citation>
    <scope>NUCLEOTIDE SEQUENCE [LARGE SCALE GENOMIC DNA]</scope>
    <source>
        <strain evidence="2 3">ARSEF 7405</strain>
    </source>
</reference>
<name>A0A167ZAE6_9EURO</name>
<keyword evidence="1" id="KW-0812">Transmembrane</keyword>
<keyword evidence="1" id="KW-0472">Membrane</keyword>
<proteinExistence type="predicted"/>
<comment type="caution">
    <text evidence="2">The sequence shown here is derived from an EMBL/GenBank/DDBJ whole genome shotgun (WGS) entry which is preliminary data.</text>
</comment>
<dbReference type="VEuPathDB" id="FungiDB:AAP_03050"/>
<protein>
    <submittedName>
        <fullName evidence="2">Uncharacterized protein</fullName>
    </submittedName>
</protein>
<dbReference type="EMBL" id="AZGZ01000011">
    <property type="protein sequence ID" value="KZZ92395.1"/>
    <property type="molecule type" value="Genomic_DNA"/>
</dbReference>
<accession>A0A167ZAE6</accession>
<evidence type="ECO:0000256" key="1">
    <source>
        <dbReference type="SAM" id="Phobius"/>
    </source>
</evidence>
<keyword evidence="3" id="KW-1185">Reference proteome</keyword>
<evidence type="ECO:0000313" key="3">
    <source>
        <dbReference type="Proteomes" id="UP000242877"/>
    </source>
</evidence>
<gene>
    <name evidence="2" type="ORF">AAP_03050</name>
</gene>
<evidence type="ECO:0000313" key="2">
    <source>
        <dbReference type="EMBL" id="KZZ92395.1"/>
    </source>
</evidence>
<dbReference type="AlphaFoldDB" id="A0A167ZAE6"/>
<organism evidence="2 3">
    <name type="scientific">Ascosphaera apis ARSEF 7405</name>
    <dbReference type="NCBI Taxonomy" id="392613"/>
    <lineage>
        <taxon>Eukaryota</taxon>
        <taxon>Fungi</taxon>
        <taxon>Dikarya</taxon>
        <taxon>Ascomycota</taxon>
        <taxon>Pezizomycotina</taxon>
        <taxon>Eurotiomycetes</taxon>
        <taxon>Eurotiomycetidae</taxon>
        <taxon>Onygenales</taxon>
        <taxon>Ascosphaeraceae</taxon>
        <taxon>Ascosphaera</taxon>
    </lineage>
</organism>
<sequence>MGRSTKAIGKYAAEYGIRFSKLCVLTNSALIFDPMIMFVHVPFSLFSLMLLVIWACSPIGGQGNLRLLEKHNITSTNIDEIRYQSTGPLGQSVANYDPQLTEDIYVTAFSQSNESLWGPVDNWGNIKIPRLDAFKDHAIEPDNHGWYDVDKLPRVIESWSGLFGLPVIGLSQYANRRLSFTMQFIYTTTDCGQPVTMGAAKAKPITIRQSVHGDDATQPDDDARHFQYLGVSLLQPRSSAPRVLSVNMTDSSKTYSFNCTVFQQPVETYVQCIYGACRAVRVRDWQNNPFGARQYTVLDTPHFDPLSALTKSCDAVLCPSQNTLAGRNLYKLRVHPGWDDYELLLDDIDSRIISSRFSVLLNTAISASQAGSTLFGNLPYQNLSAYGMGITPNESFYSFVSSNYRLEIKHAEYSGAKLYFLERAEEYIDMFYREQMQYEILTSPLNVTVHSDHEVYNPNYAWCTLAIISSTVLLSFGLASAYCNFMSLTPNVFDPVIGWTYMNPYLPLPLTADGVYPLAAEERLGMLRKQVVRLGRPYDMRPDRMPERGTESEDLKIPTSGLTEVELEQPADQGLERFSPIVLGTTDRVHRVERKATYQTYIRDTGPLSNV</sequence>